<organism evidence="2 3">
    <name type="scientific">Cervus elaphus hippelaphus</name>
    <name type="common">European red deer</name>
    <dbReference type="NCBI Taxonomy" id="46360"/>
    <lineage>
        <taxon>Eukaryota</taxon>
        <taxon>Metazoa</taxon>
        <taxon>Chordata</taxon>
        <taxon>Craniata</taxon>
        <taxon>Vertebrata</taxon>
        <taxon>Euteleostomi</taxon>
        <taxon>Mammalia</taxon>
        <taxon>Eutheria</taxon>
        <taxon>Laurasiatheria</taxon>
        <taxon>Artiodactyla</taxon>
        <taxon>Ruminantia</taxon>
        <taxon>Pecora</taxon>
        <taxon>Cervidae</taxon>
        <taxon>Cervinae</taxon>
        <taxon>Cervus</taxon>
    </lineage>
</organism>
<feature type="chain" id="PRO_5012261993" evidence="1">
    <location>
        <begin position="17"/>
        <end position="203"/>
    </location>
</feature>
<feature type="non-terminal residue" evidence="2">
    <location>
        <position position="203"/>
    </location>
</feature>
<proteinExistence type="predicted"/>
<evidence type="ECO:0000256" key="1">
    <source>
        <dbReference type="SAM" id="SignalP"/>
    </source>
</evidence>
<dbReference type="OrthoDB" id="409189at2759"/>
<name>A0A212C4E0_CEREH</name>
<gene>
    <name evidence="2" type="ORF">Celaphus_00016806</name>
</gene>
<accession>A0A212C4E0</accession>
<reference evidence="2 3" key="1">
    <citation type="journal article" date="2018" name="Mol. Genet. Genomics">
        <title>The red deer Cervus elaphus genome CerEla1.0: sequencing, annotating, genes, and chromosomes.</title>
        <authorList>
            <person name="Bana N.A."/>
            <person name="Nyiri A."/>
            <person name="Nagy J."/>
            <person name="Frank K."/>
            <person name="Nagy T."/>
            <person name="Steger V."/>
            <person name="Schiller M."/>
            <person name="Lakatos P."/>
            <person name="Sugar L."/>
            <person name="Horn P."/>
            <person name="Barta E."/>
            <person name="Orosz L."/>
        </authorList>
    </citation>
    <scope>NUCLEOTIDE SEQUENCE [LARGE SCALE GENOMIC DNA]</scope>
    <source>
        <strain evidence="2">Hungarian</strain>
    </source>
</reference>
<feature type="non-terminal residue" evidence="2">
    <location>
        <position position="1"/>
    </location>
</feature>
<dbReference type="AlphaFoldDB" id="A0A212C4E0"/>
<comment type="caution">
    <text evidence="2">The sequence shown here is derived from an EMBL/GenBank/DDBJ whole genome shotgun (WGS) entry which is preliminary data.</text>
</comment>
<protein>
    <submittedName>
        <fullName evidence="2">Uncharacterized protein</fullName>
    </submittedName>
</protein>
<dbReference type="EMBL" id="MKHE01000030">
    <property type="protein sequence ID" value="OWK00871.1"/>
    <property type="molecule type" value="Genomic_DNA"/>
</dbReference>
<keyword evidence="3" id="KW-1185">Reference proteome</keyword>
<feature type="signal peptide" evidence="1">
    <location>
        <begin position="1"/>
        <end position="16"/>
    </location>
</feature>
<evidence type="ECO:0000313" key="3">
    <source>
        <dbReference type="Proteomes" id="UP000242450"/>
    </source>
</evidence>
<dbReference type="Proteomes" id="UP000242450">
    <property type="component" value="Chromosome 30"/>
</dbReference>
<keyword evidence="1" id="KW-0732">Signal</keyword>
<sequence>LVGACLEILWAHCTTCGVPIRCGCDDCSSGRCVTGRKTAHEGADALHPQNVNGYTSCCFGFPGWQFVNDGEIFLHKEIKHYFKFDHQTKADGEIILCLYGKGGTEQTISTIEDGFGAVCSEAKGLVSLKHSTTPFSKWSLFFPAHNTVLDLKPNGKAYFWILCDNATKKHLMTDRRGIRVLDKVLFDLETYDITAVHTSVYMN</sequence>
<evidence type="ECO:0000313" key="2">
    <source>
        <dbReference type="EMBL" id="OWK00871.1"/>
    </source>
</evidence>